<feature type="domain" description="HTH marR-type" evidence="5">
    <location>
        <begin position="26"/>
        <end position="83"/>
    </location>
</feature>
<dbReference type="InterPro" id="IPR036390">
    <property type="entry name" value="WH_DNA-bd_sf"/>
</dbReference>
<dbReference type="Gene3D" id="1.10.10.10">
    <property type="entry name" value="Winged helix-like DNA-binding domain superfamily/Winged helix DNA-binding domain"/>
    <property type="match status" value="1"/>
</dbReference>
<dbReference type="InterPro" id="IPR052362">
    <property type="entry name" value="HTH-GbsR_regulator"/>
</dbReference>
<dbReference type="CDD" id="cd00090">
    <property type="entry name" value="HTH_ARSR"/>
    <property type="match status" value="1"/>
</dbReference>
<dbReference type="OrthoDB" id="2733322at2"/>
<reference evidence="6 7" key="1">
    <citation type="submission" date="2019-05" db="EMBL/GenBank/DDBJ databases">
        <title>Sulfitobacter sabulilitoris sp. nov., isolated from a marine sand.</title>
        <authorList>
            <person name="Yoon J.-H."/>
        </authorList>
    </citation>
    <scope>NUCLEOTIDE SEQUENCE [LARGE SCALE GENOMIC DNA]</scope>
    <source>
        <strain evidence="6 7">HSMS-29</strain>
    </source>
</reference>
<keyword evidence="2" id="KW-0238">DNA-binding</keyword>
<name>A0A5S3PJG5_9RHOB</name>
<dbReference type="PANTHER" id="PTHR38465:SF1">
    <property type="entry name" value="HTH-TYPE TRANSCRIPTIONAL REGULATOR MJ1563-RELATED"/>
    <property type="match status" value="1"/>
</dbReference>
<evidence type="ECO:0000256" key="4">
    <source>
        <dbReference type="SAM" id="MobiDB-lite"/>
    </source>
</evidence>
<dbReference type="GO" id="GO:0003677">
    <property type="term" value="F:DNA binding"/>
    <property type="evidence" value="ECO:0007669"/>
    <property type="project" value="UniProtKB-KW"/>
</dbReference>
<dbReference type="SUPFAM" id="SSF46785">
    <property type="entry name" value="Winged helix' DNA-binding domain"/>
    <property type="match status" value="1"/>
</dbReference>
<keyword evidence="3" id="KW-0804">Transcription</keyword>
<proteinExistence type="predicted"/>
<evidence type="ECO:0000313" key="7">
    <source>
        <dbReference type="Proteomes" id="UP000309550"/>
    </source>
</evidence>
<gene>
    <name evidence="6" type="ORF">FDT80_02840</name>
</gene>
<sequence>MSKQTKIDAVRADFIEKSGLISQAEGLPRIAGRVFGMLIFDGEMVSFGDLATRLQVSRASISTSIRLLEERGLVKRRAKPGQRGDFFQLATNPYATLLEGVHKRTRSTREEIVRTVAALPEDTGAVARLSEYADFYASLETAVAVALDELQSRKSKNPVPAPKTPEEQSHED</sequence>
<dbReference type="InterPro" id="IPR011991">
    <property type="entry name" value="ArsR-like_HTH"/>
</dbReference>
<evidence type="ECO:0000313" key="6">
    <source>
        <dbReference type="EMBL" id="TMM54548.1"/>
    </source>
</evidence>
<dbReference type="RefSeq" id="WP_138660720.1">
    <property type="nucleotide sequence ID" value="NZ_VANS01000001.1"/>
</dbReference>
<dbReference type="AlphaFoldDB" id="A0A5S3PJG5"/>
<dbReference type="InterPro" id="IPR000835">
    <property type="entry name" value="HTH_MarR-typ"/>
</dbReference>
<evidence type="ECO:0000256" key="1">
    <source>
        <dbReference type="ARBA" id="ARBA00023015"/>
    </source>
</evidence>
<accession>A0A5S3PJG5</accession>
<dbReference type="PANTHER" id="PTHR38465">
    <property type="entry name" value="HTH-TYPE TRANSCRIPTIONAL REGULATOR MJ1563-RELATED"/>
    <property type="match status" value="1"/>
</dbReference>
<organism evidence="6 7">
    <name type="scientific">Sulfitobacter sabulilitoris</name>
    <dbReference type="NCBI Taxonomy" id="2562655"/>
    <lineage>
        <taxon>Bacteria</taxon>
        <taxon>Pseudomonadati</taxon>
        <taxon>Pseudomonadota</taxon>
        <taxon>Alphaproteobacteria</taxon>
        <taxon>Rhodobacterales</taxon>
        <taxon>Roseobacteraceae</taxon>
        <taxon>Sulfitobacter</taxon>
    </lineage>
</organism>
<dbReference type="InterPro" id="IPR036388">
    <property type="entry name" value="WH-like_DNA-bd_sf"/>
</dbReference>
<dbReference type="Pfam" id="PF12802">
    <property type="entry name" value="MarR_2"/>
    <property type="match status" value="1"/>
</dbReference>
<comment type="caution">
    <text evidence="6">The sequence shown here is derived from an EMBL/GenBank/DDBJ whole genome shotgun (WGS) entry which is preliminary data.</text>
</comment>
<evidence type="ECO:0000256" key="2">
    <source>
        <dbReference type="ARBA" id="ARBA00023125"/>
    </source>
</evidence>
<dbReference type="EMBL" id="VANS01000001">
    <property type="protein sequence ID" value="TMM54548.1"/>
    <property type="molecule type" value="Genomic_DNA"/>
</dbReference>
<evidence type="ECO:0000259" key="5">
    <source>
        <dbReference type="Pfam" id="PF12802"/>
    </source>
</evidence>
<keyword evidence="1" id="KW-0805">Transcription regulation</keyword>
<keyword evidence="7" id="KW-1185">Reference proteome</keyword>
<evidence type="ECO:0000256" key="3">
    <source>
        <dbReference type="ARBA" id="ARBA00023163"/>
    </source>
</evidence>
<protein>
    <submittedName>
        <fullName evidence="6">MarR family transcriptional regulator</fullName>
    </submittedName>
</protein>
<dbReference type="Proteomes" id="UP000309550">
    <property type="component" value="Unassembled WGS sequence"/>
</dbReference>
<feature type="region of interest" description="Disordered" evidence="4">
    <location>
        <begin position="150"/>
        <end position="172"/>
    </location>
</feature>
<dbReference type="GO" id="GO:0003700">
    <property type="term" value="F:DNA-binding transcription factor activity"/>
    <property type="evidence" value="ECO:0007669"/>
    <property type="project" value="InterPro"/>
</dbReference>